<dbReference type="EC" id="4.2.1.130" evidence="1"/>
<name>A0A4P9ZZW3_9FUNG</name>
<dbReference type="AlphaFoldDB" id="A0A4P9ZZW3"/>
<dbReference type="STRING" id="215637.A0A4P9ZZW3"/>
<evidence type="ECO:0000259" key="4">
    <source>
        <dbReference type="Pfam" id="PF01965"/>
    </source>
</evidence>
<proteinExistence type="predicted"/>
<dbReference type="Gene3D" id="3.40.50.880">
    <property type="match status" value="1"/>
</dbReference>
<dbReference type="PANTHER" id="PTHR48094:SF12">
    <property type="entry name" value="PARKINSON DISEASE PROTEIN 7 HOMOLOG"/>
    <property type="match status" value="1"/>
</dbReference>
<feature type="domain" description="DJ-1/PfpI" evidence="4">
    <location>
        <begin position="5"/>
        <end position="185"/>
    </location>
</feature>
<dbReference type="GO" id="GO:1903189">
    <property type="term" value="P:glyoxal metabolic process"/>
    <property type="evidence" value="ECO:0007669"/>
    <property type="project" value="TreeGrafter"/>
</dbReference>
<dbReference type="PANTHER" id="PTHR48094">
    <property type="entry name" value="PROTEIN/NUCLEIC ACID DEGLYCASE DJ-1-RELATED"/>
    <property type="match status" value="1"/>
</dbReference>
<dbReference type="GO" id="GO:0006979">
    <property type="term" value="P:response to oxidative stress"/>
    <property type="evidence" value="ECO:0007669"/>
    <property type="project" value="TreeGrafter"/>
</dbReference>
<evidence type="ECO:0000256" key="1">
    <source>
        <dbReference type="ARBA" id="ARBA00013134"/>
    </source>
</evidence>
<gene>
    <name evidence="5" type="ORF">BJ085DRAFT_13903</name>
</gene>
<comment type="catalytic activity">
    <reaction evidence="2">
        <text>methylglyoxal + H2O = (R)-lactate + H(+)</text>
        <dbReference type="Rhea" id="RHEA:27754"/>
        <dbReference type="ChEBI" id="CHEBI:15377"/>
        <dbReference type="ChEBI" id="CHEBI:15378"/>
        <dbReference type="ChEBI" id="CHEBI:16004"/>
        <dbReference type="ChEBI" id="CHEBI:17158"/>
        <dbReference type="EC" id="4.2.1.130"/>
    </reaction>
</comment>
<protein>
    <recommendedName>
        <fullName evidence="1">D-lactate dehydratase</fullName>
        <ecNumber evidence="1">4.2.1.130</ecNumber>
    </recommendedName>
</protein>
<dbReference type="SUPFAM" id="SSF52317">
    <property type="entry name" value="Class I glutamine amidotransferase-like"/>
    <property type="match status" value="1"/>
</dbReference>
<dbReference type="Pfam" id="PF01965">
    <property type="entry name" value="DJ-1_PfpI"/>
    <property type="match status" value="1"/>
</dbReference>
<keyword evidence="6" id="KW-1185">Reference proteome</keyword>
<dbReference type="InterPro" id="IPR029062">
    <property type="entry name" value="Class_I_gatase-like"/>
</dbReference>
<dbReference type="GO" id="GO:0005634">
    <property type="term" value="C:nucleus"/>
    <property type="evidence" value="ECO:0007669"/>
    <property type="project" value="TreeGrafter"/>
</dbReference>
<reference evidence="6" key="1">
    <citation type="journal article" date="2018" name="Nat. Microbiol.">
        <title>Leveraging single-cell genomics to expand the fungal tree of life.</title>
        <authorList>
            <person name="Ahrendt S.R."/>
            <person name="Quandt C.A."/>
            <person name="Ciobanu D."/>
            <person name="Clum A."/>
            <person name="Salamov A."/>
            <person name="Andreopoulos B."/>
            <person name="Cheng J.F."/>
            <person name="Woyke T."/>
            <person name="Pelin A."/>
            <person name="Henrissat B."/>
            <person name="Reynolds N.K."/>
            <person name="Benny G.L."/>
            <person name="Smith M.E."/>
            <person name="James T.Y."/>
            <person name="Grigoriev I.V."/>
        </authorList>
    </citation>
    <scope>NUCLEOTIDE SEQUENCE [LARGE SCALE GENOMIC DNA]</scope>
    <source>
        <strain evidence="6">RSA 468</strain>
    </source>
</reference>
<evidence type="ECO:0000313" key="5">
    <source>
        <dbReference type="EMBL" id="RKP38988.1"/>
    </source>
</evidence>
<dbReference type="InterPro" id="IPR050325">
    <property type="entry name" value="Prot/Nucl_acid_deglycase"/>
</dbReference>
<dbReference type="GO" id="GO:0005739">
    <property type="term" value="C:mitochondrion"/>
    <property type="evidence" value="ECO:0007669"/>
    <property type="project" value="TreeGrafter"/>
</dbReference>
<dbReference type="InterPro" id="IPR002818">
    <property type="entry name" value="DJ-1/PfpI"/>
</dbReference>
<organism evidence="5 6">
    <name type="scientific">Dimargaris cristalligena</name>
    <dbReference type="NCBI Taxonomy" id="215637"/>
    <lineage>
        <taxon>Eukaryota</taxon>
        <taxon>Fungi</taxon>
        <taxon>Fungi incertae sedis</taxon>
        <taxon>Zoopagomycota</taxon>
        <taxon>Kickxellomycotina</taxon>
        <taxon>Dimargaritomycetes</taxon>
        <taxon>Dimargaritales</taxon>
        <taxon>Dimargaritaceae</taxon>
        <taxon>Dimargaris</taxon>
    </lineage>
</organism>
<accession>A0A4P9ZZW3</accession>
<evidence type="ECO:0000313" key="6">
    <source>
        <dbReference type="Proteomes" id="UP000268162"/>
    </source>
</evidence>
<sequence>MSIAKALVLVTHGTEAIETVTTVDLLRRAGLNVTLGAMGLKGRDVVELTSGVQLTPDQILDQSHPNPNASPRGHAPTAEMDRFDAIIMPGGLKGAQAFCANRTATSLLKSYYDQGKLVAAICAAPTIIKAAGIGGPLCLTSYPSLKSEFDGLYKYCDDKAVVVDGNLITSRGPHTAFQFALAIIKYLASEEIADNVASQVLFNTYQ</sequence>
<evidence type="ECO:0000256" key="3">
    <source>
        <dbReference type="SAM" id="MobiDB-lite"/>
    </source>
</evidence>
<feature type="compositionally biased region" description="Polar residues" evidence="3">
    <location>
        <begin position="56"/>
        <end position="69"/>
    </location>
</feature>
<dbReference type="GO" id="GO:0019172">
    <property type="term" value="F:glyoxalase III activity"/>
    <property type="evidence" value="ECO:0007669"/>
    <property type="project" value="UniProtKB-EC"/>
</dbReference>
<dbReference type="Proteomes" id="UP000268162">
    <property type="component" value="Unassembled WGS sequence"/>
</dbReference>
<evidence type="ECO:0000256" key="2">
    <source>
        <dbReference type="ARBA" id="ARBA00048082"/>
    </source>
</evidence>
<feature type="region of interest" description="Disordered" evidence="3">
    <location>
        <begin position="56"/>
        <end position="75"/>
    </location>
</feature>
<dbReference type="EMBL" id="ML002309">
    <property type="protein sequence ID" value="RKP38988.1"/>
    <property type="molecule type" value="Genomic_DNA"/>
</dbReference>
<dbReference type="CDD" id="cd03135">
    <property type="entry name" value="GATase1_DJ-1"/>
    <property type="match status" value="1"/>
</dbReference>